<feature type="region of interest" description="Disordered" evidence="1">
    <location>
        <begin position="559"/>
        <end position="741"/>
    </location>
</feature>
<feature type="region of interest" description="Disordered" evidence="1">
    <location>
        <begin position="430"/>
        <end position="547"/>
    </location>
</feature>
<dbReference type="AlphaFoldDB" id="A0A067PIR7"/>
<feature type="compositionally biased region" description="Low complexity" evidence="1">
    <location>
        <begin position="694"/>
        <end position="703"/>
    </location>
</feature>
<feature type="compositionally biased region" description="Basic and acidic residues" evidence="1">
    <location>
        <begin position="513"/>
        <end position="547"/>
    </location>
</feature>
<dbReference type="Proteomes" id="UP000027265">
    <property type="component" value="Unassembled WGS sequence"/>
</dbReference>
<feature type="compositionally biased region" description="Basic and acidic residues" evidence="1">
    <location>
        <begin position="481"/>
        <end position="503"/>
    </location>
</feature>
<organism evidence="2 3">
    <name type="scientific">Jaapia argillacea MUCL 33604</name>
    <dbReference type="NCBI Taxonomy" id="933084"/>
    <lineage>
        <taxon>Eukaryota</taxon>
        <taxon>Fungi</taxon>
        <taxon>Dikarya</taxon>
        <taxon>Basidiomycota</taxon>
        <taxon>Agaricomycotina</taxon>
        <taxon>Agaricomycetes</taxon>
        <taxon>Agaricomycetidae</taxon>
        <taxon>Jaapiales</taxon>
        <taxon>Jaapiaceae</taxon>
        <taxon>Jaapia</taxon>
    </lineage>
</organism>
<feature type="compositionally biased region" description="Low complexity" evidence="1">
    <location>
        <begin position="154"/>
        <end position="170"/>
    </location>
</feature>
<accession>A0A067PIR7</accession>
<feature type="compositionally biased region" description="Basic and acidic residues" evidence="1">
    <location>
        <begin position="215"/>
        <end position="225"/>
    </location>
</feature>
<sequence length="989" mass="109300">MCDRIHGLSEVEPVPVIEISRRSTIKRWKFGLWVIPRMGSGRKTGWMELDVELNVACAYSGGPCAEQWSRVGSGTRKGWRRFSVPRGNVVNRSDKEARISIQSDRRHFQFVGRIVVCLRISSFLPFVTQTQAMNVAALLQDSPSDDRRRPQQLPPQNIQPRQQQQQQQHQPLDRERPQPHPPFHRPSSHLPYPNEYAQSHSHLLPPSPFLNDSYDPAHRTGERGGPRPLNPELLTQPQKLPPHAQQQPSRGHEAYGTLDSRSASSVPLPLRPTPPQHSQHALGPPSALYPHGAPGPPPPDYPSHISHHHERESRMSRSGAPPPAPTTLQLFPTPTLSRSRPRTPPPQAQHSSASGFPGTHSLPAPVSVSTVLSEPSPMYTGPPGPVSSPAMGSLQRPQLPSRHGPQPPSHVQGVTVTSSVTKGIHSVHTRTITPHMEGTPGHGLPPPLLEDIPLRTQAIERRRETERERERGRFSEAALANERERERREVERKDRDLRDEVLLRHHQSVTSSPERHSSGGDRMKRGLEREREREREAREKDIMIERAAARDRERDRLLHHPHHPHHHHHHIHHHHPHSNSSPHNSGLSKPPSGDFPGPPQQLDRYISASESSTSTSAPSQAAHGRPHIHHHPHSHPPPHPHLHPHQHHNHHSLPRPPGVQSHILDLSVPEPIPPPPPPHSRTFPPQPFPPPQPHHSAPPQSQSTAPLPFSFAPQLHRHTPPPLPAPPSSHLPSVPPPLTTSTVPFGIGMGHPPHKPGPSRERFGEVVNLGVYVYPRTPFPFREASEGSATSRVVESEKDKGKLKDLRAELLIPSGFLPDSDGATGLGLKGNGRKRIWGGGLAGPVYAGAYAPRIYTDDSDVFLCALHAGFLTWSGARRALREGLDLRVVVRVLKTVVSPGGGGMPGKFIGGYGAEYIGERGGTGVPSRNVRSTVRRLDEEEEEEESGEDDGRGLLSAGWGNGHDGAGIEILHAEFVPVSLLFVFLFIVW</sequence>
<feature type="region of interest" description="Disordered" evidence="1">
    <location>
        <begin position="925"/>
        <end position="956"/>
    </location>
</feature>
<feature type="compositionally biased region" description="Low complexity" evidence="1">
    <location>
        <begin position="326"/>
        <end position="338"/>
    </location>
</feature>
<feature type="compositionally biased region" description="Basic and acidic residues" evidence="1">
    <location>
        <begin position="458"/>
        <end position="474"/>
    </location>
</feature>
<keyword evidence="3" id="KW-1185">Reference proteome</keyword>
<dbReference type="HOGENOM" id="CLU_301886_0_0_1"/>
<dbReference type="EMBL" id="KL197727">
    <property type="protein sequence ID" value="KDQ54803.1"/>
    <property type="molecule type" value="Genomic_DNA"/>
</dbReference>
<feature type="compositionally biased region" description="Low complexity" evidence="1">
    <location>
        <begin position="607"/>
        <end position="623"/>
    </location>
</feature>
<feature type="compositionally biased region" description="Pro residues" evidence="1">
    <location>
        <begin position="670"/>
        <end position="693"/>
    </location>
</feature>
<reference evidence="3" key="1">
    <citation type="journal article" date="2014" name="Proc. Natl. Acad. Sci. U.S.A.">
        <title>Extensive sampling of basidiomycete genomes demonstrates inadequacy of the white-rot/brown-rot paradigm for wood decay fungi.</title>
        <authorList>
            <person name="Riley R."/>
            <person name="Salamov A.A."/>
            <person name="Brown D.W."/>
            <person name="Nagy L.G."/>
            <person name="Floudas D."/>
            <person name="Held B.W."/>
            <person name="Levasseur A."/>
            <person name="Lombard V."/>
            <person name="Morin E."/>
            <person name="Otillar R."/>
            <person name="Lindquist E.A."/>
            <person name="Sun H."/>
            <person name="LaButti K.M."/>
            <person name="Schmutz J."/>
            <person name="Jabbour D."/>
            <person name="Luo H."/>
            <person name="Baker S.E."/>
            <person name="Pisabarro A.G."/>
            <person name="Walton J.D."/>
            <person name="Blanchette R.A."/>
            <person name="Henrissat B."/>
            <person name="Martin F."/>
            <person name="Cullen D."/>
            <person name="Hibbett D.S."/>
            <person name="Grigoriev I.V."/>
        </authorList>
    </citation>
    <scope>NUCLEOTIDE SEQUENCE [LARGE SCALE GENOMIC DNA]</scope>
    <source>
        <strain evidence="3">MUCL 33604</strain>
    </source>
</reference>
<feature type="compositionally biased region" description="Acidic residues" evidence="1">
    <location>
        <begin position="939"/>
        <end position="948"/>
    </location>
</feature>
<evidence type="ECO:0000256" key="1">
    <source>
        <dbReference type="SAM" id="MobiDB-lite"/>
    </source>
</evidence>
<proteinExistence type="predicted"/>
<feature type="compositionally biased region" description="Basic residues" evidence="1">
    <location>
        <begin position="559"/>
        <end position="577"/>
    </location>
</feature>
<feature type="region of interest" description="Disordered" evidence="1">
    <location>
        <begin position="142"/>
        <end position="415"/>
    </location>
</feature>
<evidence type="ECO:0000313" key="2">
    <source>
        <dbReference type="EMBL" id="KDQ54803.1"/>
    </source>
</evidence>
<dbReference type="OrthoDB" id="3596986at2759"/>
<name>A0A067PIR7_9AGAM</name>
<gene>
    <name evidence="2" type="ORF">JAAARDRAFT_349696</name>
</gene>
<protein>
    <submittedName>
        <fullName evidence="2">Uncharacterized protein</fullName>
    </submittedName>
</protein>
<feature type="compositionally biased region" description="Pro residues" evidence="1">
    <location>
        <begin position="720"/>
        <end position="738"/>
    </location>
</feature>
<feature type="compositionally biased region" description="Polar residues" evidence="1">
    <location>
        <begin position="233"/>
        <end position="249"/>
    </location>
</feature>
<dbReference type="InParanoid" id="A0A067PIR7"/>
<feature type="compositionally biased region" description="Basic residues" evidence="1">
    <location>
        <begin position="624"/>
        <end position="653"/>
    </location>
</feature>
<dbReference type="STRING" id="933084.A0A067PIR7"/>
<evidence type="ECO:0000313" key="3">
    <source>
        <dbReference type="Proteomes" id="UP000027265"/>
    </source>
</evidence>